<accession>A0A0S4J559</accession>
<reference evidence="3" key="1">
    <citation type="submission" date="2015-09" db="EMBL/GenBank/DDBJ databases">
        <authorList>
            <consortium name="Pathogen Informatics"/>
        </authorList>
    </citation>
    <scope>NUCLEOTIDE SEQUENCE [LARGE SCALE GENOMIC DNA]</scope>
    <source>
        <strain evidence="3">Lake Konstanz</strain>
    </source>
</reference>
<dbReference type="EMBL" id="CYKH01001077">
    <property type="protein sequence ID" value="CUG82510.1"/>
    <property type="molecule type" value="Genomic_DNA"/>
</dbReference>
<evidence type="ECO:0000256" key="1">
    <source>
        <dbReference type="SAM" id="MobiDB-lite"/>
    </source>
</evidence>
<name>A0A0S4J559_BODSA</name>
<dbReference type="AlphaFoldDB" id="A0A0S4J559"/>
<gene>
    <name evidence="2" type="ORF">BSAL_87150</name>
</gene>
<organism evidence="2 3">
    <name type="scientific">Bodo saltans</name>
    <name type="common">Flagellated protozoan</name>
    <dbReference type="NCBI Taxonomy" id="75058"/>
    <lineage>
        <taxon>Eukaryota</taxon>
        <taxon>Discoba</taxon>
        <taxon>Euglenozoa</taxon>
        <taxon>Kinetoplastea</taxon>
        <taxon>Metakinetoplastina</taxon>
        <taxon>Eubodonida</taxon>
        <taxon>Bodonidae</taxon>
        <taxon>Bodo</taxon>
    </lineage>
</organism>
<proteinExistence type="predicted"/>
<dbReference type="VEuPathDB" id="TriTrypDB:BSAL_87150"/>
<evidence type="ECO:0000313" key="2">
    <source>
        <dbReference type="EMBL" id="CUG82510.1"/>
    </source>
</evidence>
<evidence type="ECO:0000313" key="3">
    <source>
        <dbReference type="Proteomes" id="UP000051952"/>
    </source>
</evidence>
<protein>
    <submittedName>
        <fullName evidence="2">Uncharacterized protein</fullName>
    </submittedName>
</protein>
<sequence>MRQPAVTVSFPQDCEPVTKSTSRVSTHLFATSSLRSHRHPSRKSGAVLQLRHLIAVQSPDHDNLPPPQPQLKLGTVTD</sequence>
<dbReference type="Proteomes" id="UP000051952">
    <property type="component" value="Unassembled WGS sequence"/>
</dbReference>
<keyword evidence="3" id="KW-1185">Reference proteome</keyword>
<feature type="region of interest" description="Disordered" evidence="1">
    <location>
        <begin position="57"/>
        <end position="78"/>
    </location>
</feature>